<evidence type="ECO:0000256" key="1">
    <source>
        <dbReference type="ARBA" id="ARBA00000085"/>
    </source>
</evidence>
<feature type="transmembrane region" description="Helical" evidence="9">
    <location>
        <begin position="70"/>
        <end position="87"/>
    </location>
</feature>
<dbReference type="Pfam" id="PF02518">
    <property type="entry name" value="HATPase_c"/>
    <property type="match status" value="1"/>
</dbReference>
<dbReference type="AlphaFoldDB" id="A0A387HI34"/>
<dbReference type="GO" id="GO:0000155">
    <property type="term" value="F:phosphorelay sensor kinase activity"/>
    <property type="evidence" value="ECO:0007669"/>
    <property type="project" value="InterPro"/>
</dbReference>
<evidence type="ECO:0000256" key="5">
    <source>
        <dbReference type="ARBA" id="ARBA00022741"/>
    </source>
</evidence>
<organism evidence="12 13">
    <name type="scientific">Streptomyces hundungensis</name>
    <dbReference type="NCBI Taxonomy" id="1077946"/>
    <lineage>
        <taxon>Bacteria</taxon>
        <taxon>Bacillati</taxon>
        <taxon>Actinomycetota</taxon>
        <taxon>Actinomycetes</taxon>
        <taxon>Kitasatosporales</taxon>
        <taxon>Streptomycetaceae</taxon>
        <taxon>Streptomyces</taxon>
    </lineage>
</organism>
<dbReference type="GO" id="GO:0046983">
    <property type="term" value="F:protein dimerization activity"/>
    <property type="evidence" value="ECO:0007669"/>
    <property type="project" value="InterPro"/>
</dbReference>
<evidence type="ECO:0000256" key="3">
    <source>
        <dbReference type="ARBA" id="ARBA00022553"/>
    </source>
</evidence>
<dbReference type="OrthoDB" id="227596at2"/>
<keyword evidence="3" id="KW-0597">Phosphoprotein</keyword>
<comment type="catalytic activity">
    <reaction evidence="1">
        <text>ATP + protein L-histidine = ADP + protein N-phospho-L-histidine.</text>
        <dbReference type="EC" id="2.7.13.3"/>
    </reaction>
</comment>
<keyword evidence="4 12" id="KW-0808">Transferase</keyword>
<dbReference type="RefSeq" id="WP_120724362.1">
    <property type="nucleotide sequence ID" value="NZ_CP032698.1"/>
</dbReference>
<evidence type="ECO:0000256" key="4">
    <source>
        <dbReference type="ARBA" id="ARBA00022679"/>
    </source>
</evidence>
<evidence type="ECO:0000259" key="10">
    <source>
        <dbReference type="Pfam" id="PF02518"/>
    </source>
</evidence>
<dbReference type="InterPro" id="IPR050482">
    <property type="entry name" value="Sensor_HK_TwoCompSys"/>
</dbReference>
<evidence type="ECO:0000256" key="2">
    <source>
        <dbReference type="ARBA" id="ARBA00012438"/>
    </source>
</evidence>
<feature type="transmembrane region" description="Helical" evidence="9">
    <location>
        <begin position="93"/>
        <end position="113"/>
    </location>
</feature>
<reference evidence="12 13" key="1">
    <citation type="submission" date="2018-10" db="EMBL/GenBank/DDBJ databases">
        <title>Relationship between Morphology and Antimicrobial Activity in Streptomyces.</title>
        <authorList>
            <person name="Kang H.J."/>
            <person name="Kim S.B."/>
        </authorList>
    </citation>
    <scope>NUCLEOTIDE SEQUENCE [LARGE SCALE GENOMIC DNA]</scope>
    <source>
        <strain evidence="12 13">BH38</strain>
    </source>
</reference>
<evidence type="ECO:0000313" key="13">
    <source>
        <dbReference type="Proteomes" id="UP000271554"/>
    </source>
</evidence>
<keyword evidence="9" id="KW-0472">Membrane</keyword>
<feature type="domain" description="Signal transduction histidine kinase subgroup 3 dimerisation and phosphoacceptor" evidence="11">
    <location>
        <begin position="179"/>
        <end position="243"/>
    </location>
</feature>
<dbReference type="SUPFAM" id="SSF55874">
    <property type="entry name" value="ATPase domain of HSP90 chaperone/DNA topoisomerase II/histidine kinase"/>
    <property type="match status" value="1"/>
</dbReference>
<dbReference type="Gene3D" id="3.30.565.10">
    <property type="entry name" value="Histidine kinase-like ATPase, C-terminal domain"/>
    <property type="match status" value="1"/>
</dbReference>
<dbReference type="GO" id="GO:0016020">
    <property type="term" value="C:membrane"/>
    <property type="evidence" value="ECO:0007669"/>
    <property type="project" value="InterPro"/>
</dbReference>
<keyword evidence="7" id="KW-0067">ATP-binding</keyword>
<feature type="domain" description="Histidine kinase/HSP90-like ATPase" evidence="10">
    <location>
        <begin position="289"/>
        <end position="380"/>
    </location>
</feature>
<evidence type="ECO:0000256" key="8">
    <source>
        <dbReference type="ARBA" id="ARBA00023012"/>
    </source>
</evidence>
<proteinExistence type="predicted"/>
<dbReference type="Pfam" id="PF07730">
    <property type="entry name" value="HisKA_3"/>
    <property type="match status" value="1"/>
</dbReference>
<keyword evidence="5" id="KW-0547">Nucleotide-binding</keyword>
<dbReference type="CDD" id="cd16917">
    <property type="entry name" value="HATPase_UhpB-NarQ-NarX-like"/>
    <property type="match status" value="1"/>
</dbReference>
<feature type="transmembrane region" description="Helical" evidence="9">
    <location>
        <begin position="46"/>
        <end position="63"/>
    </location>
</feature>
<accession>A0A387HI34</accession>
<dbReference type="InterPro" id="IPR036890">
    <property type="entry name" value="HATPase_C_sf"/>
</dbReference>
<name>A0A387HI34_9ACTN</name>
<protein>
    <recommendedName>
        <fullName evidence="2">histidine kinase</fullName>
        <ecNumber evidence="2">2.7.13.3</ecNumber>
    </recommendedName>
</protein>
<feature type="transmembrane region" description="Helical" evidence="9">
    <location>
        <begin position="142"/>
        <end position="160"/>
    </location>
</feature>
<keyword evidence="9" id="KW-1133">Transmembrane helix</keyword>
<keyword evidence="13" id="KW-1185">Reference proteome</keyword>
<evidence type="ECO:0000256" key="9">
    <source>
        <dbReference type="SAM" id="Phobius"/>
    </source>
</evidence>
<dbReference type="EC" id="2.7.13.3" evidence="2"/>
<gene>
    <name evidence="12" type="primary">liaS_10</name>
    <name evidence="12" type="ORF">DWB77_05723</name>
</gene>
<dbReference type="Proteomes" id="UP000271554">
    <property type="component" value="Chromosome"/>
</dbReference>
<dbReference type="PANTHER" id="PTHR24421">
    <property type="entry name" value="NITRATE/NITRITE SENSOR PROTEIN NARX-RELATED"/>
    <property type="match status" value="1"/>
</dbReference>
<keyword evidence="9" id="KW-0812">Transmembrane</keyword>
<keyword evidence="6 12" id="KW-0418">Kinase</keyword>
<evidence type="ECO:0000313" key="12">
    <source>
        <dbReference type="EMBL" id="AYG83526.1"/>
    </source>
</evidence>
<feature type="transmembrane region" description="Helical" evidence="9">
    <location>
        <begin position="21"/>
        <end position="40"/>
    </location>
</feature>
<keyword evidence="8" id="KW-0902">Two-component regulatory system</keyword>
<dbReference type="InterPro" id="IPR003594">
    <property type="entry name" value="HATPase_dom"/>
</dbReference>
<dbReference type="PANTHER" id="PTHR24421:SF10">
    <property type="entry name" value="NITRATE_NITRITE SENSOR PROTEIN NARQ"/>
    <property type="match status" value="1"/>
</dbReference>
<evidence type="ECO:0000259" key="11">
    <source>
        <dbReference type="Pfam" id="PF07730"/>
    </source>
</evidence>
<dbReference type="GO" id="GO:0005524">
    <property type="term" value="F:ATP binding"/>
    <property type="evidence" value="ECO:0007669"/>
    <property type="project" value="UniProtKB-KW"/>
</dbReference>
<evidence type="ECO:0000256" key="7">
    <source>
        <dbReference type="ARBA" id="ARBA00022840"/>
    </source>
</evidence>
<sequence>MSPVRGWLLRHPRAAATGRPLLAAVLVALVTYEGVALARQPTRPHAIVWSAGIAVCVCAVPWAKVALVPRAWTAAAVSWTATVALFVSGRPDAVWGMGEAIALLVLLSSVLLYAPARTTAVLGPLLALGCMAAPVRDAHPGRFTLLFAALAVVVSAYSLLLRAQSSQRMRDLEAVRAAERIELARELHDLVAHHVTGIVVQAQAARFTARSGEHAAASFARIEEAGGEALGAMRRLVRVLREGAAETEPVAGVAQIRELAARFSRAGPPAVLTIEPGLEERLPGDAAALAHRVVRESLTNVRKHAADASAVRIGIRATTDALEVRVADDGSSGVALAEQARGGGFGLAGLTERVTAMGGELAAGPAAEGGWQVVVRVPLDAG</sequence>
<dbReference type="Gene3D" id="1.20.5.1930">
    <property type="match status" value="1"/>
</dbReference>
<dbReference type="InterPro" id="IPR011712">
    <property type="entry name" value="Sig_transdc_His_kin_sub3_dim/P"/>
</dbReference>
<evidence type="ECO:0000256" key="6">
    <source>
        <dbReference type="ARBA" id="ARBA00022777"/>
    </source>
</evidence>
<dbReference type="KEGG" id="shun:DWB77_05723"/>
<dbReference type="EMBL" id="CP032698">
    <property type="protein sequence ID" value="AYG83526.1"/>
    <property type="molecule type" value="Genomic_DNA"/>
</dbReference>